<keyword evidence="7 10" id="KW-0539">Nucleus</keyword>
<dbReference type="GO" id="GO:0009734">
    <property type="term" value="P:auxin-activated signaling pathway"/>
    <property type="evidence" value="ECO:0007669"/>
    <property type="project" value="UniProtKB-UniRule"/>
</dbReference>
<protein>
    <recommendedName>
        <fullName evidence="10">Auxin-responsive protein</fullName>
    </recommendedName>
</protein>
<dbReference type="InterPro" id="IPR053793">
    <property type="entry name" value="PB1-like"/>
</dbReference>
<evidence type="ECO:0000256" key="4">
    <source>
        <dbReference type="ARBA" id="ARBA00022491"/>
    </source>
</evidence>
<feature type="compositionally biased region" description="Basic and acidic residues" evidence="11">
    <location>
        <begin position="44"/>
        <end position="56"/>
    </location>
</feature>
<comment type="similarity">
    <text evidence="2 10">Belongs to the Aux/IAA family.</text>
</comment>
<evidence type="ECO:0000256" key="9">
    <source>
        <dbReference type="ARBA" id="ARBA00025283"/>
    </source>
</evidence>
<comment type="function">
    <text evidence="9">Aux/IAA proteins are short-lived transcriptional factors that function as repressors of early auxin response genes at low auxin concentrations. Repression is thought to result from the interaction with auxin response factors (ARFs), proteins that bind to the auxin-responsive promoter element (AuxRE). Formation of heterodimers with ARF proteins may alter their ability to modulate early auxin response genes expression.</text>
</comment>
<evidence type="ECO:0000256" key="11">
    <source>
        <dbReference type="SAM" id="MobiDB-lite"/>
    </source>
</evidence>
<dbReference type="PROSITE" id="PS51745">
    <property type="entry name" value="PB1"/>
    <property type="match status" value="2"/>
</dbReference>
<feature type="domain" description="PB1" evidence="12">
    <location>
        <begin position="282"/>
        <end position="375"/>
    </location>
</feature>
<evidence type="ECO:0000256" key="10">
    <source>
        <dbReference type="RuleBase" id="RU004549"/>
    </source>
</evidence>
<dbReference type="GO" id="GO:0005634">
    <property type="term" value="C:nucleus"/>
    <property type="evidence" value="ECO:0007669"/>
    <property type="project" value="UniProtKB-SubCell"/>
</dbReference>
<evidence type="ECO:0000259" key="12">
    <source>
        <dbReference type="PROSITE" id="PS51745"/>
    </source>
</evidence>
<evidence type="ECO:0000256" key="2">
    <source>
        <dbReference type="ARBA" id="ARBA00006728"/>
    </source>
</evidence>
<keyword evidence="8 10" id="KW-0927">Auxin signaling pathway</keyword>
<evidence type="ECO:0000256" key="8">
    <source>
        <dbReference type="ARBA" id="ARBA00023294"/>
    </source>
</evidence>
<dbReference type="Proteomes" id="UP000583929">
    <property type="component" value="Unassembled WGS sequence"/>
</dbReference>
<evidence type="ECO:0000313" key="14">
    <source>
        <dbReference type="Proteomes" id="UP000583929"/>
    </source>
</evidence>
<organism evidence="13 14">
    <name type="scientific">Cannabis sativa</name>
    <name type="common">Hemp</name>
    <name type="synonym">Marijuana</name>
    <dbReference type="NCBI Taxonomy" id="3483"/>
    <lineage>
        <taxon>Eukaryota</taxon>
        <taxon>Viridiplantae</taxon>
        <taxon>Streptophyta</taxon>
        <taxon>Embryophyta</taxon>
        <taxon>Tracheophyta</taxon>
        <taxon>Spermatophyta</taxon>
        <taxon>Magnoliopsida</taxon>
        <taxon>eudicotyledons</taxon>
        <taxon>Gunneridae</taxon>
        <taxon>Pentapetalae</taxon>
        <taxon>rosids</taxon>
        <taxon>fabids</taxon>
        <taxon>Rosales</taxon>
        <taxon>Cannabaceae</taxon>
        <taxon>Cannabis</taxon>
    </lineage>
</organism>
<dbReference type="GO" id="GO:0006355">
    <property type="term" value="P:regulation of DNA-templated transcription"/>
    <property type="evidence" value="ECO:0007669"/>
    <property type="project" value="InterPro"/>
</dbReference>
<dbReference type="AlphaFoldDB" id="A0A7J6HY94"/>
<keyword evidence="6 10" id="KW-0804">Transcription</keyword>
<dbReference type="InterPro" id="IPR003311">
    <property type="entry name" value="AUX_IAA"/>
</dbReference>
<feature type="region of interest" description="Disordered" evidence="11">
    <location>
        <begin position="194"/>
        <end position="213"/>
    </location>
</feature>
<dbReference type="SUPFAM" id="SSF54277">
    <property type="entry name" value="CAD &amp; PB1 domains"/>
    <property type="match status" value="2"/>
</dbReference>
<dbReference type="Pfam" id="PF02309">
    <property type="entry name" value="AUX_IAA"/>
    <property type="match status" value="2"/>
</dbReference>
<comment type="subcellular location">
    <subcellularLocation>
        <location evidence="1 10">Nucleus</location>
    </subcellularLocation>
</comment>
<keyword evidence="4 10" id="KW-0678">Repressor</keyword>
<reference evidence="13 14" key="1">
    <citation type="journal article" date="2020" name="bioRxiv">
        <title>Sequence and annotation of 42 cannabis genomes reveals extensive copy number variation in cannabinoid synthesis and pathogen resistance genes.</title>
        <authorList>
            <person name="Mckernan K.J."/>
            <person name="Helbert Y."/>
            <person name="Kane L.T."/>
            <person name="Ebling H."/>
            <person name="Zhang L."/>
            <person name="Liu B."/>
            <person name="Eaton Z."/>
            <person name="Mclaughlin S."/>
            <person name="Kingan S."/>
            <person name="Baybayan P."/>
            <person name="Concepcion G."/>
            <person name="Jordan M."/>
            <person name="Riva A."/>
            <person name="Barbazuk W."/>
            <person name="Harkins T."/>
        </authorList>
    </citation>
    <scope>NUCLEOTIDE SEQUENCE [LARGE SCALE GENOMIC DNA]</scope>
    <source>
        <strain evidence="14">cv. Jamaican Lion 4</strain>
        <tissue evidence="13">Leaf</tissue>
    </source>
</reference>
<evidence type="ECO:0000256" key="3">
    <source>
        <dbReference type="ARBA" id="ARBA00011726"/>
    </source>
</evidence>
<evidence type="ECO:0000256" key="7">
    <source>
        <dbReference type="ARBA" id="ARBA00023242"/>
    </source>
</evidence>
<feature type="region of interest" description="Disordered" evidence="11">
    <location>
        <begin position="224"/>
        <end position="270"/>
    </location>
</feature>
<evidence type="ECO:0000256" key="5">
    <source>
        <dbReference type="ARBA" id="ARBA00023015"/>
    </source>
</evidence>
<dbReference type="FunFam" id="3.10.20.90:FF:000078">
    <property type="entry name" value="Auxin-responsive protein"/>
    <property type="match status" value="1"/>
</dbReference>
<evidence type="ECO:0000256" key="1">
    <source>
        <dbReference type="ARBA" id="ARBA00004123"/>
    </source>
</evidence>
<sequence>MGEEDQGLGLEITELRLGLPGAMRAGSNKRVFSEMVGEGGGGSEEEKKIRDGDEEKNKKKKMMMMMMKVEEDHQVSGGVVGWPPVCSYRKKNNNNCVVNVKVSMDGAPFLRKLDLSTMHNKGGYSHLAIALENLFGCFGIGEGLKDGESCEFVPIYEDKDGDWMLVGDVPWEMFVESCKRLRIMKKSDAMGFGLEPNNKTGNGNQSSESESVELNFEETKLTLGLPGDTRGTKRGFSETIDLNLDEDEGDESSSVSKPPPPKAQMVGWPPVRGSRMNVMKKCKLVKVGLDGAPYLRKVDLQIYQSYHHLLIALQGMFSSCLTIRNYVNERKLMDPVSGMEYVPTYEDKDGDWMLVGDVPWKMFVDSCKRLRLMKSSEAIGLSSKEIDLQNLEGRS</sequence>
<comment type="subunit">
    <text evidence="3 10">Homodimers and heterodimers.</text>
</comment>
<dbReference type="EMBL" id="JAATIQ010000021">
    <property type="protein sequence ID" value="KAF4399698.1"/>
    <property type="molecule type" value="Genomic_DNA"/>
</dbReference>
<accession>A0A7J6HY94</accession>
<comment type="caution">
    <text evidence="13">The sequence shown here is derived from an EMBL/GenBank/DDBJ whole genome shotgun (WGS) entry which is preliminary data.</text>
</comment>
<keyword evidence="14" id="KW-1185">Reference proteome</keyword>
<keyword evidence="5 10" id="KW-0805">Transcription regulation</keyword>
<dbReference type="Gene3D" id="3.10.20.90">
    <property type="entry name" value="Phosphatidylinositol 3-kinase Catalytic Subunit, Chain A, domain 1"/>
    <property type="match status" value="2"/>
</dbReference>
<feature type="domain" description="PB1" evidence="12">
    <location>
        <begin position="97"/>
        <end position="188"/>
    </location>
</feature>
<feature type="compositionally biased region" description="Polar residues" evidence="11">
    <location>
        <begin position="197"/>
        <end position="209"/>
    </location>
</feature>
<evidence type="ECO:0000313" key="13">
    <source>
        <dbReference type="EMBL" id="KAF4399698.1"/>
    </source>
</evidence>
<dbReference type="InterPro" id="IPR033389">
    <property type="entry name" value="AUX/IAA_dom"/>
</dbReference>
<proteinExistence type="inferred from homology"/>
<dbReference type="PANTHER" id="PTHR31734:SF34">
    <property type="entry name" value="AUXIN-RESPONSIVE PROTEIN IAA15"/>
    <property type="match status" value="1"/>
</dbReference>
<name>A0A7J6HY94_CANSA</name>
<feature type="region of interest" description="Disordered" evidence="11">
    <location>
        <begin position="33"/>
        <end position="56"/>
    </location>
</feature>
<gene>
    <name evidence="13" type="ORF">G4B88_022781</name>
</gene>
<dbReference type="PANTHER" id="PTHR31734">
    <property type="entry name" value="AUXIN-RESPONSIVE PROTEIN IAA17"/>
    <property type="match status" value="1"/>
</dbReference>
<evidence type="ECO:0000256" key="6">
    <source>
        <dbReference type="ARBA" id="ARBA00023163"/>
    </source>
</evidence>